<evidence type="ECO:0000313" key="2">
    <source>
        <dbReference type="Proteomes" id="UP000565521"/>
    </source>
</evidence>
<protein>
    <submittedName>
        <fullName evidence="1">Uncharacterized protein</fullName>
    </submittedName>
</protein>
<organism evidence="1 2">
    <name type="scientific">Hymenobacter lapidiphilus</name>
    <dbReference type="NCBI Taxonomy" id="2608003"/>
    <lineage>
        <taxon>Bacteria</taxon>
        <taxon>Pseudomonadati</taxon>
        <taxon>Bacteroidota</taxon>
        <taxon>Cytophagia</taxon>
        <taxon>Cytophagales</taxon>
        <taxon>Hymenobacteraceae</taxon>
        <taxon>Hymenobacter</taxon>
    </lineage>
</organism>
<sequence>MNEPLDRDKLKVKVATCPKCKGWILVSCFPRCEQSAGSRREFAKCIKAGDTIDVITLTEMDKLSYCDCKSKAKKATVGSDLFSA</sequence>
<keyword evidence="2" id="KW-1185">Reference proteome</keyword>
<dbReference type="Proteomes" id="UP000565521">
    <property type="component" value="Unassembled WGS sequence"/>
</dbReference>
<dbReference type="AlphaFoldDB" id="A0A7Y7PT35"/>
<proteinExistence type="predicted"/>
<dbReference type="EMBL" id="JABKAU010000108">
    <property type="protein sequence ID" value="NVO33548.1"/>
    <property type="molecule type" value="Genomic_DNA"/>
</dbReference>
<accession>A0A7Y7PT35</accession>
<name>A0A7Y7PT35_9BACT</name>
<gene>
    <name evidence="1" type="ORF">HW554_20310</name>
</gene>
<comment type="caution">
    <text evidence="1">The sequence shown here is derived from an EMBL/GenBank/DDBJ whole genome shotgun (WGS) entry which is preliminary data.</text>
</comment>
<reference evidence="1 2" key="1">
    <citation type="submission" date="2020-05" db="EMBL/GenBank/DDBJ databases">
        <title>Hymenobacter terrestris sp. nov. and Hymenobacter lapidiphilus sp. nov., isolated from regoliths in Antarctica.</title>
        <authorList>
            <person name="Sedlacek I."/>
            <person name="Pantucek R."/>
            <person name="Zeman M."/>
            <person name="Holochova P."/>
            <person name="Kralova S."/>
            <person name="Stankova E."/>
            <person name="Sedo O."/>
            <person name="Micenkova L."/>
            <person name="Svec P."/>
            <person name="Gupta V."/>
            <person name="Sood U."/>
            <person name="Korpole U.S."/>
            <person name="Lal R."/>
        </authorList>
    </citation>
    <scope>NUCLEOTIDE SEQUENCE [LARGE SCALE GENOMIC DNA]</scope>
    <source>
        <strain evidence="1 2">P5342</strain>
    </source>
</reference>
<evidence type="ECO:0000313" key="1">
    <source>
        <dbReference type="EMBL" id="NVO33548.1"/>
    </source>
</evidence>
<dbReference type="RefSeq" id="WP_176910353.1">
    <property type="nucleotide sequence ID" value="NZ_JABKAU010000108.1"/>
</dbReference>